<keyword evidence="5 6" id="KW-0472">Membrane</keyword>
<evidence type="ECO:0000256" key="1">
    <source>
        <dbReference type="ARBA" id="ARBA00004141"/>
    </source>
</evidence>
<comment type="similarity">
    <text evidence="2">Belongs to the SURF4 family.</text>
</comment>
<keyword evidence="3 6" id="KW-0812">Transmembrane</keyword>
<evidence type="ECO:0000256" key="3">
    <source>
        <dbReference type="ARBA" id="ARBA00022692"/>
    </source>
</evidence>
<comment type="subcellular location">
    <subcellularLocation>
        <location evidence="1">Membrane</location>
        <topology evidence="1">Multi-pass membrane protein</topology>
    </subcellularLocation>
</comment>
<evidence type="ECO:0000256" key="5">
    <source>
        <dbReference type="ARBA" id="ARBA00023136"/>
    </source>
</evidence>
<proteinExistence type="inferred from homology"/>
<name>A0A9J6EJ40_RHIMP</name>
<evidence type="ECO:0000313" key="8">
    <source>
        <dbReference type="EMBL" id="KAH8034467.1"/>
    </source>
</evidence>
<comment type="caution">
    <text evidence="8">The sequence shown here is derived from an EMBL/GenBank/DDBJ whole genome shotgun (WGS) entry which is preliminary data.</text>
</comment>
<gene>
    <name evidence="8" type="ORF">HPB51_024468</name>
</gene>
<dbReference type="Proteomes" id="UP000821866">
    <property type="component" value="Chromosome 2"/>
</dbReference>
<feature type="transmembrane region" description="Helical" evidence="6">
    <location>
        <begin position="126"/>
        <end position="145"/>
    </location>
</feature>
<reference evidence="8" key="2">
    <citation type="submission" date="2021-09" db="EMBL/GenBank/DDBJ databases">
        <authorList>
            <person name="Jia N."/>
            <person name="Wang J."/>
            <person name="Shi W."/>
            <person name="Du L."/>
            <person name="Sun Y."/>
            <person name="Zhan W."/>
            <person name="Jiang J."/>
            <person name="Wang Q."/>
            <person name="Zhang B."/>
            <person name="Ji P."/>
            <person name="Sakyi L.B."/>
            <person name="Cui X."/>
            <person name="Yuan T."/>
            <person name="Jiang B."/>
            <person name="Yang W."/>
            <person name="Lam T.T.-Y."/>
            <person name="Chang Q."/>
            <person name="Ding S."/>
            <person name="Wang X."/>
            <person name="Zhu J."/>
            <person name="Ruan X."/>
            <person name="Zhao L."/>
            <person name="Wei J."/>
            <person name="Que T."/>
            <person name="Du C."/>
            <person name="Cheng J."/>
            <person name="Dai P."/>
            <person name="Han X."/>
            <person name="Huang E."/>
            <person name="Gao Y."/>
            <person name="Liu J."/>
            <person name="Shao H."/>
            <person name="Ye R."/>
            <person name="Li L."/>
            <person name="Wei W."/>
            <person name="Wang X."/>
            <person name="Wang C."/>
            <person name="Huo Q."/>
            <person name="Li W."/>
            <person name="Guo W."/>
            <person name="Chen H."/>
            <person name="Chen S."/>
            <person name="Zhou L."/>
            <person name="Zhou L."/>
            <person name="Ni X."/>
            <person name="Tian J."/>
            <person name="Zhou Y."/>
            <person name="Sheng Y."/>
            <person name="Liu T."/>
            <person name="Pan Y."/>
            <person name="Xia L."/>
            <person name="Li J."/>
            <person name="Zhao F."/>
            <person name="Cao W."/>
        </authorList>
    </citation>
    <scope>NUCLEOTIDE SEQUENCE</scope>
    <source>
        <strain evidence="8">Rmic-2018</strain>
        <tissue evidence="8">Larvae</tissue>
    </source>
</reference>
<evidence type="ECO:0000256" key="7">
    <source>
        <dbReference type="SAM" id="SignalP"/>
    </source>
</evidence>
<evidence type="ECO:0000313" key="9">
    <source>
        <dbReference type="Proteomes" id="UP000821866"/>
    </source>
</evidence>
<organism evidence="8 9">
    <name type="scientific">Rhipicephalus microplus</name>
    <name type="common">Cattle tick</name>
    <name type="synonym">Boophilus microplus</name>
    <dbReference type="NCBI Taxonomy" id="6941"/>
    <lineage>
        <taxon>Eukaryota</taxon>
        <taxon>Metazoa</taxon>
        <taxon>Ecdysozoa</taxon>
        <taxon>Arthropoda</taxon>
        <taxon>Chelicerata</taxon>
        <taxon>Arachnida</taxon>
        <taxon>Acari</taxon>
        <taxon>Parasitiformes</taxon>
        <taxon>Ixodida</taxon>
        <taxon>Ixodoidea</taxon>
        <taxon>Ixodidae</taxon>
        <taxon>Rhipicephalinae</taxon>
        <taxon>Rhipicephalus</taxon>
        <taxon>Boophilus</taxon>
    </lineage>
</organism>
<keyword evidence="4 6" id="KW-1133">Transmembrane helix</keyword>
<sequence>MRSVSLIGALLLLVAESRVEAKSLFAGVPSLGENKPKSYMQLTGRILLVFMFITMLRLELSVLQMLQNLVATALMVLVTVGYKTKLCALVLVLWLTAVNVWVNAWWSVPSYRPMRDFLKYDFFQTMSVIGGLLMVVSLGPGGVSLDEHKKHW</sequence>
<protein>
    <submittedName>
        <fullName evidence="8">Uncharacterized protein</fullName>
    </submittedName>
</protein>
<evidence type="ECO:0000256" key="2">
    <source>
        <dbReference type="ARBA" id="ARBA00006945"/>
    </source>
</evidence>
<feature type="signal peptide" evidence="7">
    <location>
        <begin position="1"/>
        <end position="21"/>
    </location>
</feature>
<accession>A0A9J6EJ40</accession>
<dbReference type="PROSITE" id="PS01339">
    <property type="entry name" value="SURF4"/>
    <property type="match status" value="1"/>
</dbReference>
<dbReference type="InterPro" id="IPR002995">
    <property type="entry name" value="Surf4"/>
</dbReference>
<feature type="transmembrane region" description="Helical" evidence="6">
    <location>
        <begin position="86"/>
        <end position="106"/>
    </location>
</feature>
<dbReference type="GO" id="GO:0016020">
    <property type="term" value="C:membrane"/>
    <property type="evidence" value="ECO:0007669"/>
    <property type="project" value="UniProtKB-SubCell"/>
</dbReference>
<dbReference type="EMBL" id="JABSTU010000004">
    <property type="protein sequence ID" value="KAH8034467.1"/>
    <property type="molecule type" value="Genomic_DNA"/>
</dbReference>
<keyword evidence="7" id="KW-0732">Signal</keyword>
<keyword evidence="9" id="KW-1185">Reference proteome</keyword>
<dbReference type="AlphaFoldDB" id="A0A9J6EJ40"/>
<dbReference type="VEuPathDB" id="VectorBase:LOC119160879"/>
<evidence type="ECO:0000256" key="4">
    <source>
        <dbReference type="ARBA" id="ARBA00022989"/>
    </source>
</evidence>
<dbReference type="Pfam" id="PF02077">
    <property type="entry name" value="SURF4"/>
    <property type="match status" value="1"/>
</dbReference>
<evidence type="ECO:0000256" key="6">
    <source>
        <dbReference type="SAM" id="Phobius"/>
    </source>
</evidence>
<reference evidence="8" key="1">
    <citation type="journal article" date="2020" name="Cell">
        <title>Large-Scale Comparative Analyses of Tick Genomes Elucidate Their Genetic Diversity and Vector Capacities.</title>
        <authorList>
            <consortium name="Tick Genome and Microbiome Consortium (TIGMIC)"/>
            <person name="Jia N."/>
            <person name="Wang J."/>
            <person name="Shi W."/>
            <person name="Du L."/>
            <person name="Sun Y."/>
            <person name="Zhan W."/>
            <person name="Jiang J.F."/>
            <person name="Wang Q."/>
            <person name="Zhang B."/>
            <person name="Ji P."/>
            <person name="Bell-Sakyi L."/>
            <person name="Cui X.M."/>
            <person name="Yuan T.T."/>
            <person name="Jiang B.G."/>
            <person name="Yang W.F."/>
            <person name="Lam T.T."/>
            <person name="Chang Q.C."/>
            <person name="Ding S.J."/>
            <person name="Wang X.J."/>
            <person name="Zhu J.G."/>
            <person name="Ruan X.D."/>
            <person name="Zhao L."/>
            <person name="Wei J.T."/>
            <person name="Ye R.Z."/>
            <person name="Que T.C."/>
            <person name="Du C.H."/>
            <person name="Zhou Y.H."/>
            <person name="Cheng J.X."/>
            <person name="Dai P.F."/>
            <person name="Guo W.B."/>
            <person name="Han X.H."/>
            <person name="Huang E.J."/>
            <person name="Li L.F."/>
            <person name="Wei W."/>
            <person name="Gao Y.C."/>
            <person name="Liu J.Z."/>
            <person name="Shao H.Z."/>
            <person name="Wang X."/>
            <person name="Wang C.C."/>
            <person name="Yang T.C."/>
            <person name="Huo Q.B."/>
            <person name="Li W."/>
            <person name="Chen H.Y."/>
            <person name="Chen S.E."/>
            <person name="Zhou L.G."/>
            <person name="Ni X.B."/>
            <person name="Tian J.H."/>
            <person name="Sheng Y."/>
            <person name="Liu T."/>
            <person name="Pan Y.S."/>
            <person name="Xia L.Y."/>
            <person name="Li J."/>
            <person name="Zhao F."/>
            <person name="Cao W.C."/>
        </authorList>
    </citation>
    <scope>NUCLEOTIDE SEQUENCE</scope>
    <source>
        <strain evidence="8">Rmic-2018</strain>
    </source>
</reference>
<feature type="chain" id="PRO_5039931838" evidence="7">
    <location>
        <begin position="22"/>
        <end position="152"/>
    </location>
</feature>